<dbReference type="PANTHER" id="PTHR21448">
    <property type="entry name" value="SMOOTH MUSCLE MYOSIN HEAVY CHAIN-RELATED"/>
    <property type="match status" value="1"/>
</dbReference>
<proteinExistence type="predicted"/>
<evidence type="ECO:0000259" key="3">
    <source>
        <dbReference type="SMART" id="SM01254"/>
    </source>
</evidence>
<evidence type="ECO:0000313" key="4">
    <source>
        <dbReference type="EMBL" id="CAG6749543.1"/>
    </source>
</evidence>
<accession>A0A8D8ZKP2</accession>
<dbReference type="EMBL" id="HBUF01523703">
    <property type="protein sequence ID" value="CAG6749543.1"/>
    <property type="molecule type" value="Transcribed_RNA"/>
</dbReference>
<organism evidence="4">
    <name type="scientific">Cacopsylla melanoneura</name>
    <dbReference type="NCBI Taxonomy" id="428564"/>
    <lineage>
        <taxon>Eukaryota</taxon>
        <taxon>Metazoa</taxon>
        <taxon>Ecdysozoa</taxon>
        <taxon>Arthropoda</taxon>
        <taxon>Hexapoda</taxon>
        <taxon>Insecta</taxon>
        <taxon>Pterygota</taxon>
        <taxon>Neoptera</taxon>
        <taxon>Paraneoptera</taxon>
        <taxon>Hemiptera</taxon>
        <taxon>Sternorrhyncha</taxon>
        <taxon>Psylloidea</taxon>
        <taxon>Psyllidae</taxon>
        <taxon>Psyllinae</taxon>
        <taxon>Cacopsylla</taxon>
    </lineage>
</organism>
<dbReference type="InterPro" id="IPR019343">
    <property type="entry name" value="PPP1R21_N"/>
</dbReference>
<dbReference type="GO" id="GO:0016020">
    <property type="term" value="C:membrane"/>
    <property type="evidence" value="ECO:0007669"/>
    <property type="project" value="TreeGrafter"/>
</dbReference>
<sequence>MSGSGDSAAQTSRDSNSVQDLPSKYEKLAAEYAKIKAQAIVLKKAVVEEQKQNGDLKQTIRTQEQSLRKNEQEMESLAFRNQQLAKRVTILQDDLEQEKKAVKKGDNYLMGF</sequence>
<feature type="domain" description="Protein phosphatase 1 regulatory subunit 21 N-terminal" evidence="3">
    <location>
        <begin position="26"/>
        <end position="109"/>
    </location>
</feature>
<dbReference type="Pfam" id="PF10205">
    <property type="entry name" value="KLRAQ"/>
    <property type="match status" value="1"/>
</dbReference>
<name>A0A8D8ZKP2_9HEMI</name>
<evidence type="ECO:0000256" key="1">
    <source>
        <dbReference type="SAM" id="Coils"/>
    </source>
</evidence>
<dbReference type="EMBL" id="HBUF01523699">
    <property type="protein sequence ID" value="CAG6749533.1"/>
    <property type="molecule type" value="Transcribed_RNA"/>
</dbReference>
<dbReference type="InterPro" id="IPR040024">
    <property type="entry name" value="PPP1R21"/>
</dbReference>
<feature type="coiled-coil region" evidence="1">
    <location>
        <begin position="53"/>
        <end position="101"/>
    </location>
</feature>
<dbReference type="AlphaFoldDB" id="A0A8D8ZKP2"/>
<dbReference type="SMART" id="SM01254">
    <property type="entry name" value="KLRAQ"/>
    <property type="match status" value="1"/>
</dbReference>
<dbReference type="PANTHER" id="PTHR21448:SF0">
    <property type="entry name" value="PROTEIN PHOSPHATASE 1 REGULATORY SUBUNIT 21"/>
    <property type="match status" value="1"/>
</dbReference>
<dbReference type="GO" id="GO:0005769">
    <property type="term" value="C:early endosome"/>
    <property type="evidence" value="ECO:0007669"/>
    <property type="project" value="TreeGrafter"/>
</dbReference>
<keyword evidence="1" id="KW-0175">Coiled coil</keyword>
<protein>
    <submittedName>
        <fullName evidence="4">Protein phosphatase 1 regulatory subunit 21</fullName>
    </submittedName>
</protein>
<dbReference type="EMBL" id="HBUF01523704">
    <property type="protein sequence ID" value="CAG6749546.1"/>
    <property type="molecule type" value="Transcribed_RNA"/>
</dbReference>
<feature type="compositionally biased region" description="Polar residues" evidence="2">
    <location>
        <begin position="1"/>
        <end position="20"/>
    </location>
</feature>
<feature type="region of interest" description="Disordered" evidence="2">
    <location>
        <begin position="1"/>
        <end position="21"/>
    </location>
</feature>
<evidence type="ECO:0000256" key="2">
    <source>
        <dbReference type="SAM" id="MobiDB-lite"/>
    </source>
</evidence>
<reference evidence="4" key="1">
    <citation type="submission" date="2021-05" db="EMBL/GenBank/DDBJ databases">
        <authorList>
            <person name="Alioto T."/>
            <person name="Alioto T."/>
            <person name="Gomez Garrido J."/>
        </authorList>
    </citation>
    <scope>NUCLEOTIDE SEQUENCE</scope>
</reference>